<comment type="caution">
    <text evidence="1">The sequence shown here is derived from an EMBL/GenBank/DDBJ whole genome shotgun (WGS) entry which is preliminary data.</text>
</comment>
<name>A0A9D2F6J1_9ENTE</name>
<dbReference type="Pfam" id="PF00368">
    <property type="entry name" value="HMG-CoA_red"/>
    <property type="match status" value="1"/>
</dbReference>
<proteinExistence type="predicted"/>
<evidence type="ECO:0000313" key="1">
    <source>
        <dbReference type="EMBL" id="HIZ52681.1"/>
    </source>
</evidence>
<dbReference type="InterPro" id="IPR002202">
    <property type="entry name" value="HMG_CoA_Rdtase"/>
</dbReference>
<organism evidence="1 2">
    <name type="scientific">Candidatus Enterococcus avicola</name>
    <dbReference type="NCBI Taxonomy" id="2838561"/>
    <lineage>
        <taxon>Bacteria</taxon>
        <taxon>Bacillati</taxon>
        <taxon>Bacillota</taxon>
        <taxon>Bacilli</taxon>
        <taxon>Lactobacillales</taxon>
        <taxon>Enterococcaceae</taxon>
        <taxon>Enterococcus</taxon>
    </lineage>
</organism>
<feature type="non-terminal residue" evidence="1">
    <location>
        <position position="66"/>
    </location>
</feature>
<dbReference type="GO" id="GO:0015936">
    <property type="term" value="P:coenzyme A metabolic process"/>
    <property type="evidence" value="ECO:0007669"/>
    <property type="project" value="InterPro"/>
</dbReference>
<dbReference type="InterPro" id="IPR009029">
    <property type="entry name" value="HMG_CoA_Rdtase_sub-bd_dom_sf"/>
</dbReference>
<protein>
    <submittedName>
        <fullName evidence="1">Uncharacterized protein</fullName>
    </submittedName>
</protein>
<dbReference type="InterPro" id="IPR023074">
    <property type="entry name" value="HMG_CoA_Rdtase_cat_sf"/>
</dbReference>
<accession>A0A9D2F6J1</accession>
<reference evidence="1" key="2">
    <citation type="submission" date="2021-04" db="EMBL/GenBank/DDBJ databases">
        <authorList>
            <person name="Gilroy R."/>
        </authorList>
    </citation>
    <scope>NUCLEOTIDE SEQUENCE</scope>
    <source>
        <strain evidence="1">CHK172-16539</strain>
    </source>
</reference>
<reference evidence="1" key="1">
    <citation type="journal article" date="2021" name="PeerJ">
        <title>Extensive microbial diversity within the chicken gut microbiome revealed by metagenomics and culture.</title>
        <authorList>
            <person name="Gilroy R."/>
            <person name="Ravi A."/>
            <person name="Getino M."/>
            <person name="Pursley I."/>
            <person name="Horton D.L."/>
            <person name="Alikhan N.F."/>
            <person name="Baker D."/>
            <person name="Gharbi K."/>
            <person name="Hall N."/>
            <person name="Watson M."/>
            <person name="Adriaenssens E.M."/>
            <person name="Foster-Nyarko E."/>
            <person name="Jarju S."/>
            <person name="Secka A."/>
            <person name="Antonio M."/>
            <person name="Oren A."/>
            <person name="Chaudhuri R.R."/>
            <person name="La Ragione R."/>
            <person name="Hildebrand F."/>
            <person name="Pallen M.J."/>
        </authorList>
    </citation>
    <scope>NUCLEOTIDE SEQUENCE</scope>
    <source>
        <strain evidence="1">CHK172-16539</strain>
    </source>
</reference>
<dbReference type="EMBL" id="DXBN01000046">
    <property type="protein sequence ID" value="HIZ52681.1"/>
    <property type="molecule type" value="Genomic_DNA"/>
</dbReference>
<dbReference type="SUPFAM" id="SSF56542">
    <property type="entry name" value="Substrate-binding domain of HMG-CoA reductase"/>
    <property type="match status" value="1"/>
</dbReference>
<sequence length="66" mass="7561">MGKKFYQLLPKERLTQLEEQGKITVEMKQELEKVVLDSQVANHLIENQISEFPIPLGVALNVIVNQ</sequence>
<evidence type="ECO:0000313" key="2">
    <source>
        <dbReference type="Proteomes" id="UP000824063"/>
    </source>
</evidence>
<gene>
    <name evidence="1" type="ORF">IAA20_01900</name>
</gene>
<dbReference type="AlphaFoldDB" id="A0A9D2F6J1"/>
<dbReference type="Gene3D" id="3.90.770.10">
    <property type="entry name" value="3-hydroxy-3-methylglutaryl-coenzyme A Reductase, Chain A, domain 2"/>
    <property type="match status" value="1"/>
</dbReference>
<dbReference type="GO" id="GO:0004420">
    <property type="term" value="F:hydroxymethylglutaryl-CoA reductase (NADPH) activity"/>
    <property type="evidence" value="ECO:0007669"/>
    <property type="project" value="InterPro"/>
</dbReference>
<dbReference type="Proteomes" id="UP000824063">
    <property type="component" value="Unassembled WGS sequence"/>
</dbReference>